<evidence type="ECO:0000313" key="2">
    <source>
        <dbReference type="Proteomes" id="UP000010798"/>
    </source>
</evidence>
<geneLocation type="plasmid" evidence="1 2">
    <name>pSINAC02</name>
</geneLocation>
<name>L0DQE8_SINAD</name>
<dbReference type="EMBL" id="CP003366">
    <property type="protein sequence ID" value="AGA31654.1"/>
    <property type="molecule type" value="Genomic_DNA"/>
</dbReference>
<keyword evidence="1" id="KW-0614">Plasmid</keyword>
<sequence length="81" mass="9296">MEMSLTVRISRSAHATLRALSEEVDEPMTEVLDKAIQEYRRKRFLEGLNADFAALRENAEAWAEEQQEREAWDATLADGLD</sequence>
<dbReference type="Proteomes" id="UP000010798">
    <property type="component" value="Plasmid pSINAC02"/>
</dbReference>
<organism evidence="1 2">
    <name type="scientific">Singulisphaera acidiphila (strain ATCC BAA-1392 / DSM 18658 / VKM B-2454 / MOB10)</name>
    <dbReference type="NCBI Taxonomy" id="886293"/>
    <lineage>
        <taxon>Bacteria</taxon>
        <taxon>Pseudomonadati</taxon>
        <taxon>Planctomycetota</taxon>
        <taxon>Planctomycetia</taxon>
        <taxon>Isosphaerales</taxon>
        <taxon>Isosphaeraceae</taxon>
        <taxon>Singulisphaera</taxon>
    </lineage>
</organism>
<dbReference type="KEGG" id="saci:Sinac_7623"/>
<evidence type="ECO:0008006" key="3">
    <source>
        <dbReference type="Google" id="ProtNLM"/>
    </source>
</evidence>
<gene>
    <name evidence="1" type="ordered locus">Sinac_7623</name>
</gene>
<dbReference type="HOGENOM" id="CLU_192037_0_0_0"/>
<reference evidence="1 2" key="1">
    <citation type="submission" date="2012-02" db="EMBL/GenBank/DDBJ databases">
        <title>Complete sequence of plasmid 2 of Singulisphaera acidiphila DSM 18658.</title>
        <authorList>
            <consortium name="US DOE Joint Genome Institute (JGI-PGF)"/>
            <person name="Lucas S."/>
            <person name="Copeland A."/>
            <person name="Lapidus A."/>
            <person name="Glavina del Rio T."/>
            <person name="Dalin E."/>
            <person name="Tice H."/>
            <person name="Bruce D."/>
            <person name="Goodwin L."/>
            <person name="Pitluck S."/>
            <person name="Peters L."/>
            <person name="Ovchinnikova G."/>
            <person name="Chertkov O."/>
            <person name="Kyrpides N."/>
            <person name="Mavromatis K."/>
            <person name="Ivanova N."/>
            <person name="Brettin T."/>
            <person name="Detter J.C."/>
            <person name="Han C."/>
            <person name="Larimer F."/>
            <person name="Land M."/>
            <person name="Hauser L."/>
            <person name="Markowitz V."/>
            <person name="Cheng J.-F."/>
            <person name="Hugenholtz P."/>
            <person name="Woyke T."/>
            <person name="Wu D."/>
            <person name="Tindall B."/>
            <person name="Pomrenke H."/>
            <person name="Brambilla E."/>
            <person name="Klenk H.-P."/>
            <person name="Eisen J.A."/>
        </authorList>
    </citation>
    <scope>NUCLEOTIDE SEQUENCE [LARGE SCALE GENOMIC DNA]</scope>
    <source>
        <strain evidence="2">ATCC BAA-1392 / DSM 18658 / VKM B-2454 / MOB10</strain>
        <plasmid evidence="1 2">pSINAC02</plasmid>
    </source>
</reference>
<keyword evidence="2" id="KW-1185">Reference proteome</keyword>
<accession>L0DQE8</accession>
<protein>
    <recommendedName>
        <fullName evidence="3">Toxin-antitoxin system protein</fullName>
    </recommendedName>
</protein>
<dbReference type="RefSeq" id="WP_015250715.1">
    <property type="nucleotide sequence ID" value="NC_019894.1"/>
</dbReference>
<proteinExistence type="predicted"/>
<evidence type="ECO:0000313" key="1">
    <source>
        <dbReference type="EMBL" id="AGA31654.1"/>
    </source>
</evidence>
<dbReference type="AlphaFoldDB" id="L0DQE8"/>
<dbReference type="OrthoDB" id="289339at2"/>